<feature type="compositionally biased region" description="Polar residues" evidence="1">
    <location>
        <begin position="1"/>
        <end position="11"/>
    </location>
</feature>
<evidence type="ECO:0000313" key="2">
    <source>
        <dbReference type="EMBL" id="KAF1992902.1"/>
    </source>
</evidence>
<proteinExistence type="predicted"/>
<feature type="region of interest" description="Disordered" evidence="1">
    <location>
        <begin position="1"/>
        <end position="22"/>
    </location>
</feature>
<dbReference type="PANTHER" id="PTHR38887">
    <property type="entry name" value="CHROMOSOME 21, WHOLE GENOME SHOTGUN SEQUENCE"/>
    <property type="match status" value="1"/>
</dbReference>
<sequence>MPPNLTKTELSQFPRKRQNRNQARQDCISASAYIEEVWEASSGVATFVMSSHTSELLKSFSLNKWWDRDHNLLETFCFARAYPPDLEAFGVDQDRFLSFLKNFEDASQASPWITAVFVAGGIVGFVPSVITQALSSGAYTPSNTALELQSRHRANTFLDQMNKDLFMLLRLYAMVLLSKDVSEAERGQTALGCNR</sequence>
<dbReference type="AlphaFoldDB" id="A0A6A5VSW8"/>
<dbReference type="OrthoDB" id="3433125at2759"/>
<evidence type="ECO:0000313" key="3">
    <source>
        <dbReference type="Proteomes" id="UP000799779"/>
    </source>
</evidence>
<dbReference type="Proteomes" id="UP000799779">
    <property type="component" value="Unassembled WGS sequence"/>
</dbReference>
<keyword evidence="3" id="KW-1185">Reference proteome</keyword>
<dbReference type="InterPro" id="IPR053221">
    <property type="entry name" value="Burnettramic_acid_biosynth"/>
</dbReference>
<name>A0A6A5VSW8_9PLEO</name>
<accession>A0A6A5VSW8</accession>
<evidence type="ECO:0000256" key="1">
    <source>
        <dbReference type="SAM" id="MobiDB-lite"/>
    </source>
</evidence>
<dbReference type="PANTHER" id="PTHR38887:SF1">
    <property type="entry name" value="RAS MODIFICATION PROTEIN ERF4"/>
    <property type="match status" value="1"/>
</dbReference>
<reference evidence="2" key="1">
    <citation type="journal article" date="2020" name="Stud. Mycol.">
        <title>101 Dothideomycetes genomes: a test case for predicting lifestyles and emergence of pathogens.</title>
        <authorList>
            <person name="Haridas S."/>
            <person name="Albert R."/>
            <person name="Binder M."/>
            <person name="Bloem J."/>
            <person name="Labutti K."/>
            <person name="Salamov A."/>
            <person name="Andreopoulos B."/>
            <person name="Baker S."/>
            <person name="Barry K."/>
            <person name="Bills G."/>
            <person name="Bluhm B."/>
            <person name="Cannon C."/>
            <person name="Castanera R."/>
            <person name="Culley D."/>
            <person name="Daum C."/>
            <person name="Ezra D."/>
            <person name="Gonzalez J."/>
            <person name="Henrissat B."/>
            <person name="Kuo A."/>
            <person name="Liang C."/>
            <person name="Lipzen A."/>
            <person name="Lutzoni F."/>
            <person name="Magnuson J."/>
            <person name="Mondo S."/>
            <person name="Nolan M."/>
            <person name="Ohm R."/>
            <person name="Pangilinan J."/>
            <person name="Park H.-J."/>
            <person name="Ramirez L."/>
            <person name="Alfaro M."/>
            <person name="Sun H."/>
            <person name="Tritt A."/>
            <person name="Yoshinaga Y."/>
            <person name="Zwiers L.-H."/>
            <person name="Turgeon B."/>
            <person name="Goodwin S."/>
            <person name="Spatafora J."/>
            <person name="Crous P."/>
            <person name="Grigoriev I."/>
        </authorList>
    </citation>
    <scope>NUCLEOTIDE SEQUENCE</scope>
    <source>
        <strain evidence="2">CBS 123094</strain>
    </source>
</reference>
<protein>
    <submittedName>
        <fullName evidence="2">Uncharacterized protein</fullName>
    </submittedName>
</protein>
<dbReference type="EMBL" id="ML977756">
    <property type="protein sequence ID" value="KAF1992902.1"/>
    <property type="molecule type" value="Genomic_DNA"/>
</dbReference>
<organism evidence="2 3">
    <name type="scientific">Amniculicola lignicola CBS 123094</name>
    <dbReference type="NCBI Taxonomy" id="1392246"/>
    <lineage>
        <taxon>Eukaryota</taxon>
        <taxon>Fungi</taxon>
        <taxon>Dikarya</taxon>
        <taxon>Ascomycota</taxon>
        <taxon>Pezizomycotina</taxon>
        <taxon>Dothideomycetes</taxon>
        <taxon>Pleosporomycetidae</taxon>
        <taxon>Pleosporales</taxon>
        <taxon>Amniculicolaceae</taxon>
        <taxon>Amniculicola</taxon>
    </lineage>
</organism>
<gene>
    <name evidence="2" type="ORF">P154DRAFT_583333</name>
</gene>